<feature type="active site" description="Proton acceptor" evidence="3">
    <location>
        <position position="603"/>
    </location>
</feature>
<dbReference type="GO" id="GO:0050660">
    <property type="term" value="F:flavin adenine dinucleotide binding"/>
    <property type="evidence" value="ECO:0007669"/>
    <property type="project" value="InterPro"/>
</dbReference>
<evidence type="ECO:0000313" key="6">
    <source>
        <dbReference type="EMBL" id="KAF2239953.1"/>
    </source>
</evidence>
<dbReference type="InterPro" id="IPR012132">
    <property type="entry name" value="GMC_OxRdtase"/>
</dbReference>
<comment type="similarity">
    <text evidence="1">Belongs to the GMC oxidoreductase family.</text>
</comment>
<evidence type="ECO:0000259" key="5">
    <source>
        <dbReference type="PROSITE" id="PS00624"/>
    </source>
</evidence>
<dbReference type="Pfam" id="PF05199">
    <property type="entry name" value="GMC_oxred_C"/>
    <property type="match status" value="1"/>
</dbReference>
<dbReference type="Gene3D" id="3.30.560.10">
    <property type="entry name" value="Glucose Oxidase, domain 3"/>
    <property type="match status" value="1"/>
</dbReference>
<comment type="cofactor">
    <cofactor evidence="4">
        <name>FAD</name>
        <dbReference type="ChEBI" id="CHEBI:57692"/>
    </cofactor>
</comment>
<reference evidence="6" key="1">
    <citation type="journal article" date="2020" name="Stud. Mycol.">
        <title>101 Dothideomycetes genomes: a test case for predicting lifestyles and emergence of pathogens.</title>
        <authorList>
            <person name="Haridas S."/>
            <person name="Albert R."/>
            <person name="Binder M."/>
            <person name="Bloem J."/>
            <person name="Labutti K."/>
            <person name="Salamov A."/>
            <person name="Andreopoulos B."/>
            <person name="Baker S."/>
            <person name="Barry K."/>
            <person name="Bills G."/>
            <person name="Bluhm B."/>
            <person name="Cannon C."/>
            <person name="Castanera R."/>
            <person name="Culley D."/>
            <person name="Daum C."/>
            <person name="Ezra D."/>
            <person name="Gonzalez J."/>
            <person name="Henrissat B."/>
            <person name="Kuo A."/>
            <person name="Liang C."/>
            <person name="Lipzen A."/>
            <person name="Lutzoni F."/>
            <person name="Magnuson J."/>
            <person name="Mondo S."/>
            <person name="Nolan M."/>
            <person name="Ohm R."/>
            <person name="Pangilinan J."/>
            <person name="Park H.-J."/>
            <person name="Ramirez L."/>
            <person name="Alfaro M."/>
            <person name="Sun H."/>
            <person name="Tritt A."/>
            <person name="Yoshinaga Y."/>
            <person name="Zwiers L.-H."/>
            <person name="Turgeon B."/>
            <person name="Goodwin S."/>
            <person name="Spatafora J."/>
            <person name="Crous P."/>
            <person name="Grigoriev I."/>
        </authorList>
    </citation>
    <scope>NUCLEOTIDE SEQUENCE</scope>
    <source>
        <strain evidence="6">Tuck. ex Michener</strain>
    </source>
</reference>
<dbReference type="PROSITE" id="PS00624">
    <property type="entry name" value="GMC_OXRED_2"/>
    <property type="match status" value="1"/>
</dbReference>
<dbReference type="GO" id="GO:0016614">
    <property type="term" value="F:oxidoreductase activity, acting on CH-OH group of donors"/>
    <property type="evidence" value="ECO:0007669"/>
    <property type="project" value="InterPro"/>
</dbReference>
<feature type="domain" description="Glucose-methanol-choline oxidoreductase N-terminal" evidence="5">
    <location>
        <begin position="323"/>
        <end position="337"/>
    </location>
</feature>
<keyword evidence="7" id="KW-1185">Reference proteome</keyword>
<dbReference type="PANTHER" id="PTHR11552:SF138">
    <property type="entry name" value="DEHYDROGENASE PKFF-RELATED"/>
    <property type="match status" value="1"/>
</dbReference>
<keyword evidence="2" id="KW-0325">Glycoprotein</keyword>
<dbReference type="EMBL" id="ML991771">
    <property type="protein sequence ID" value="KAF2239953.1"/>
    <property type="molecule type" value="Genomic_DNA"/>
</dbReference>
<feature type="active site" description="Proton donor" evidence="3">
    <location>
        <position position="558"/>
    </location>
</feature>
<proteinExistence type="inferred from homology"/>
<dbReference type="PIRSF" id="PIRSF000137">
    <property type="entry name" value="Alcohol_oxidase"/>
    <property type="match status" value="1"/>
</dbReference>
<dbReference type="InterPro" id="IPR000172">
    <property type="entry name" value="GMC_OxRdtase_N"/>
</dbReference>
<keyword evidence="4" id="KW-0285">Flavoprotein</keyword>
<feature type="binding site" evidence="4">
    <location>
        <begin position="604"/>
        <end position="605"/>
    </location>
    <ligand>
        <name>FAD</name>
        <dbReference type="ChEBI" id="CHEBI:57692"/>
    </ligand>
</feature>
<dbReference type="Pfam" id="PF00732">
    <property type="entry name" value="GMC_oxred_N"/>
    <property type="match status" value="1"/>
</dbReference>
<protein>
    <submittedName>
        <fullName evidence="6">GMC oxidoreductase</fullName>
    </submittedName>
</protein>
<feature type="binding site" evidence="4">
    <location>
        <begin position="137"/>
        <end position="140"/>
    </location>
    <ligand>
        <name>FAD</name>
        <dbReference type="ChEBI" id="CHEBI:57692"/>
    </ligand>
</feature>
<dbReference type="Gene3D" id="3.50.50.60">
    <property type="entry name" value="FAD/NAD(P)-binding domain"/>
    <property type="match status" value="1"/>
</dbReference>
<evidence type="ECO:0000256" key="3">
    <source>
        <dbReference type="PIRSR" id="PIRSR000137-1"/>
    </source>
</evidence>
<evidence type="ECO:0000256" key="2">
    <source>
        <dbReference type="ARBA" id="ARBA00023180"/>
    </source>
</evidence>
<organism evidence="6 7">
    <name type="scientific">Viridothelium virens</name>
    <name type="common">Speckled blister lichen</name>
    <name type="synonym">Trypethelium virens</name>
    <dbReference type="NCBI Taxonomy" id="1048519"/>
    <lineage>
        <taxon>Eukaryota</taxon>
        <taxon>Fungi</taxon>
        <taxon>Dikarya</taxon>
        <taxon>Ascomycota</taxon>
        <taxon>Pezizomycotina</taxon>
        <taxon>Dothideomycetes</taxon>
        <taxon>Dothideomycetes incertae sedis</taxon>
        <taxon>Trypetheliales</taxon>
        <taxon>Trypetheliaceae</taxon>
        <taxon>Viridothelium</taxon>
    </lineage>
</organism>
<dbReference type="PANTHER" id="PTHR11552">
    <property type="entry name" value="GLUCOSE-METHANOL-CHOLINE GMC OXIDOREDUCTASE"/>
    <property type="match status" value="1"/>
</dbReference>
<sequence length="623" mass="66461">MLFLSLLLAQQASAINLFTTDGQRGPLLGTAFGAPGANATFDYVIVGGGTAGLTLATRLSANKSMSVAVIEAGGFYEIDNGNYSTVPGYYGYFTGADPNNTQPLIDWGLVTTPQHGYANRSVHYARGKTLGGSSARNYMVYHRGSTDSYQQWANQVGDESYTFPNFLLYFEKSVHFTPLVPGTFSNESYSQDTSVFSPIGGPLQVSAGNYEVPLGSYAALALPELGMAQIDGFNGGRLLGSGFTVQTIDPRNAHRSSSESSFLQASFQNGTPPTIYKNTLAQRILFDSKKTATGIQATVAGTYGTPSVHFTLSARKEVVLSAGAFQSPQLLMVSGIGSCPYLATFNISCLADLPGVGQNMWDQPIFGTTHRVNVETASALANNASLTAAAVQAYLHNASGPLTTGNQYFGWEKLPDPYRSALSNASLEALATFPADWPELEWLPQNSYAGNSSIRPFDPRDGSNYATLSVGLMAPLSRGSVKLQSDRMDVPPLIDPAWLTDPTDAELAVQALKRTRQAWDVLVNLGLADPEEALPGANVTTDAQIRDFIAQSALTLYHASVTCKMGQANDSMAVVDSRARVMGGVSNLRVVDASAFPFLPPGHPQATIYALAEKIAEDILQDL</sequence>
<dbReference type="GO" id="GO:0044550">
    <property type="term" value="P:secondary metabolite biosynthetic process"/>
    <property type="evidence" value="ECO:0007669"/>
    <property type="project" value="TreeGrafter"/>
</dbReference>
<dbReference type="InterPro" id="IPR007867">
    <property type="entry name" value="GMC_OxRtase_C"/>
</dbReference>
<dbReference type="AlphaFoldDB" id="A0A6A6HR01"/>
<accession>A0A6A6HR01</accession>
<evidence type="ECO:0000256" key="1">
    <source>
        <dbReference type="ARBA" id="ARBA00010790"/>
    </source>
</evidence>
<name>A0A6A6HR01_VIRVR</name>
<dbReference type="SUPFAM" id="SSF54373">
    <property type="entry name" value="FAD-linked reductases, C-terminal domain"/>
    <property type="match status" value="1"/>
</dbReference>
<gene>
    <name evidence="6" type="ORF">EV356DRAFT_495778</name>
</gene>
<evidence type="ECO:0000256" key="4">
    <source>
        <dbReference type="PIRSR" id="PIRSR000137-2"/>
    </source>
</evidence>
<keyword evidence="4" id="KW-0274">FAD</keyword>
<evidence type="ECO:0000313" key="7">
    <source>
        <dbReference type="Proteomes" id="UP000800092"/>
    </source>
</evidence>
<dbReference type="Proteomes" id="UP000800092">
    <property type="component" value="Unassembled WGS sequence"/>
</dbReference>
<dbReference type="SUPFAM" id="SSF51905">
    <property type="entry name" value="FAD/NAD(P)-binding domain"/>
    <property type="match status" value="1"/>
</dbReference>
<dbReference type="InterPro" id="IPR036188">
    <property type="entry name" value="FAD/NAD-bd_sf"/>
</dbReference>
<dbReference type="OrthoDB" id="269227at2759"/>